<sequence>MPPGLGNFRLDVEADIDQKKHQEGVKSTEELGYNRLYRRIRLQQKLVLWINFLNLLVTRQPACHDYRNTATYEYIISTYGDRHVSFSSSWRHRKLAISRELAIIFTKQGTRSHVTVLRMTVPGGVCG</sequence>
<protein>
    <submittedName>
        <fullName evidence="1">Uncharacterized protein</fullName>
    </submittedName>
</protein>
<dbReference type="AlphaFoldDB" id="R7W124"/>
<organism evidence="1">
    <name type="scientific">Aegilops tauschii</name>
    <name type="common">Tausch's goatgrass</name>
    <name type="synonym">Aegilops squarrosa</name>
    <dbReference type="NCBI Taxonomy" id="37682"/>
    <lineage>
        <taxon>Eukaryota</taxon>
        <taxon>Viridiplantae</taxon>
        <taxon>Streptophyta</taxon>
        <taxon>Embryophyta</taxon>
        <taxon>Tracheophyta</taxon>
        <taxon>Spermatophyta</taxon>
        <taxon>Magnoliopsida</taxon>
        <taxon>Liliopsida</taxon>
        <taxon>Poales</taxon>
        <taxon>Poaceae</taxon>
        <taxon>BOP clade</taxon>
        <taxon>Pooideae</taxon>
        <taxon>Triticodae</taxon>
        <taxon>Triticeae</taxon>
        <taxon>Triticinae</taxon>
        <taxon>Aegilops</taxon>
    </lineage>
</organism>
<name>R7W124_AEGTA</name>
<proteinExistence type="predicted"/>
<dbReference type="EnsemblPlants" id="EMT00117">
    <property type="protein sequence ID" value="EMT00117"/>
    <property type="gene ID" value="F775_31568"/>
</dbReference>
<reference evidence="1" key="1">
    <citation type="submission" date="2015-06" db="UniProtKB">
        <authorList>
            <consortium name="EnsemblPlants"/>
        </authorList>
    </citation>
    <scope>IDENTIFICATION</scope>
</reference>
<accession>R7W124</accession>
<evidence type="ECO:0000313" key="1">
    <source>
        <dbReference type="EnsemblPlants" id="EMT00117"/>
    </source>
</evidence>